<dbReference type="PANTHER" id="PTHR33993:SF2">
    <property type="entry name" value="VOC DOMAIN-CONTAINING PROTEIN"/>
    <property type="match status" value="1"/>
</dbReference>
<dbReference type="InterPro" id="IPR037523">
    <property type="entry name" value="VOC_core"/>
</dbReference>
<keyword evidence="3" id="KW-1185">Reference proteome</keyword>
<name>A0ABT3PRF9_9BACT</name>
<dbReference type="InterPro" id="IPR004360">
    <property type="entry name" value="Glyas_Fos-R_dOase_dom"/>
</dbReference>
<proteinExistence type="predicted"/>
<comment type="caution">
    <text evidence="2">The sequence shown here is derived from an EMBL/GenBank/DDBJ whole genome shotgun (WGS) entry which is preliminary data.</text>
</comment>
<dbReference type="InterPro" id="IPR052164">
    <property type="entry name" value="Anthracycline_SecMetBiosynth"/>
</dbReference>
<protein>
    <submittedName>
        <fullName evidence="2">VOC family protein</fullName>
    </submittedName>
</protein>
<dbReference type="Pfam" id="PF00903">
    <property type="entry name" value="Glyoxalase"/>
    <property type="match status" value="1"/>
</dbReference>
<feature type="domain" description="VOC" evidence="1">
    <location>
        <begin position="11"/>
        <end position="130"/>
    </location>
</feature>
<dbReference type="SUPFAM" id="SSF54593">
    <property type="entry name" value="Glyoxalase/Bleomycin resistance protein/Dihydroxybiphenyl dioxygenase"/>
    <property type="match status" value="1"/>
</dbReference>
<dbReference type="Proteomes" id="UP001207918">
    <property type="component" value="Unassembled WGS sequence"/>
</dbReference>
<dbReference type="InterPro" id="IPR029068">
    <property type="entry name" value="Glyas_Bleomycin-R_OHBP_Dase"/>
</dbReference>
<sequence length="131" mass="14891">METTVKERKNAVAWFEIPVKKLKRAKKFYQRILDIEMADMDMGDELKMSMFPTAEMGVSGALCEHKEFYKPSKKGALIYLNANPDLQSALDEVKDAGGEIFQPKTKITDEYGFMAIIEDTEGNRVALHSEH</sequence>
<reference evidence="2 3" key="1">
    <citation type="submission" date="2021-03" db="EMBL/GenBank/DDBJ databases">
        <title>Aliifodinibius sp. nov., a new bacterium isolated from saline soil.</title>
        <authorList>
            <person name="Galisteo C."/>
            <person name="De La Haba R."/>
            <person name="Sanchez-Porro C."/>
            <person name="Ventosa A."/>
        </authorList>
    </citation>
    <scope>NUCLEOTIDE SEQUENCE [LARGE SCALE GENOMIC DNA]</scope>
    <source>
        <strain evidence="2 3">1BSP15-2V2</strain>
    </source>
</reference>
<evidence type="ECO:0000313" key="3">
    <source>
        <dbReference type="Proteomes" id="UP001207918"/>
    </source>
</evidence>
<dbReference type="Gene3D" id="3.10.180.10">
    <property type="entry name" value="2,3-Dihydroxybiphenyl 1,2-Dioxygenase, domain 1"/>
    <property type="match status" value="1"/>
</dbReference>
<dbReference type="PANTHER" id="PTHR33993">
    <property type="entry name" value="GLYOXALASE-RELATED"/>
    <property type="match status" value="1"/>
</dbReference>
<evidence type="ECO:0000259" key="1">
    <source>
        <dbReference type="PROSITE" id="PS51819"/>
    </source>
</evidence>
<dbReference type="PROSITE" id="PS51819">
    <property type="entry name" value="VOC"/>
    <property type="match status" value="1"/>
</dbReference>
<dbReference type="RefSeq" id="WP_265767232.1">
    <property type="nucleotide sequence ID" value="NZ_JAGGJA010000013.1"/>
</dbReference>
<dbReference type="CDD" id="cd07247">
    <property type="entry name" value="SgaA_N_like"/>
    <property type="match status" value="1"/>
</dbReference>
<evidence type="ECO:0000313" key="2">
    <source>
        <dbReference type="EMBL" id="MCW9708448.1"/>
    </source>
</evidence>
<accession>A0ABT3PRF9</accession>
<dbReference type="EMBL" id="JAGGJA010000013">
    <property type="protein sequence ID" value="MCW9708448.1"/>
    <property type="molecule type" value="Genomic_DNA"/>
</dbReference>
<gene>
    <name evidence="2" type="ORF">J6I44_16420</name>
</gene>
<organism evidence="2 3">
    <name type="scientific">Fodinibius salsisoli</name>
    <dbReference type="NCBI Taxonomy" id="2820877"/>
    <lineage>
        <taxon>Bacteria</taxon>
        <taxon>Pseudomonadati</taxon>
        <taxon>Balneolota</taxon>
        <taxon>Balneolia</taxon>
        <taxon>Balneolales</taxon>
        <taxon>Balneolaceae</taxon>
        <taxon>Fodinibius</taxon>
    </lineage>
</organism>